<gene>
    <name evidence="2" type="ORF">HID58_081217</name>
</gene>
<name>A0ABQ7Y768_BRANA</name>
<organism evidence="2 3">
    <name type="scientific">Brassica napus</name>
    <name type="common">Rape</name>
    <dbReference type="NCBI Taxonomy" id="3708"/>
    <lineage>
        <taxon>Eukaryota</taxon>
        <taxon>Viridiplantae</taxon>
        <taxon>Streptophyta</taxon>
        <taxon>Embryophyta</taxon>
        <taxon>Tracheophyta</taxon>
        <taxon>Spermatophyta</taxon>
        <taxon>Magnoliopsida</taxon>
        <taxon>eudicotyledons</taxon>
        <taxon>Gunneridae</taxon>
        <taxon>Pentapetalae</taxon>
        <taxon>rosids</taxon>
        <taxon>malvids</taxon>
        <taxon>Brassicales</taxon>
        <taxon>Brassicaceae</taxon>
        <taxon>Brassiceae</taxon>
        <taxon>Brassica</taxon>
    </lineage>
</organism>
<dbReference type="EMBL" id="JAGKQM010000018">
    <property type="protein sequence ID" value="KAH0864006.1"/>
    <property type="molecule type" value="Genomic_DNA"/>
</dbReference>
<feature type="region of interest" description="Disordered" evidence="1">
    <location>
        <begin position="22"/>
        <end position="96"/>
    </location>
</feature>
<protein>
    <submittedName>
        <fullName evidence="2">Uncharacterized protein</fullName>
    </submittedName>
</protein>
<feature type="compositionally biased region" description="Polar residues" evidence="1">
    <location>
        <begin position="245"/>
        <end position="265"/>
    </location>
</feature>
<feature type="compositionally biased region" description="Polar residues" evidence="1">
    <location>
        <begin position="27"/>
        <end position="47"/>
    </location>
</feature>
<comment type="caution">
    <text evidence="2">The sequence shown here is derived from an EMBL/GenBank/DDBJ whole genome shotgun (WGS) entry which is preliminary data.</text>
</comment>
<feature type="compositionally biased region" description="Acidic residues" evidence="1">
    <location>
        <begin position="206"/>
        <end position="236"/>
    </location>
</feature>
<keyword evidence="3" id="KW-1185">Reference proteome</keyword>
<accession>A0ABQ7Y768</accession>
<proteinExistence type="predicted"/>
<evidence type="ECO:0000256" key="1">
    <source>
        <dbReference type="SAM" id="MobiDB-lite"/>
    </source>
</evidence>
<dbReference type="PANTHER" id="PTHR34191">
    <property type="entry name" value="LATE EMBRYOGENESIS ABUNDANT PROTEIN (LEA) FAMILY PROTEIN"/>
    <property type="match status" value="1"/>
</dbReference>
<evidence type="ECO:0000313" key="2">
    <source>
        <dbReference type="EMBL" id="KAH0864006.1"/>
    </source>
</evidence>
<dbReference type="PANTHER" id="PTHR34191:SF17">
    <property type="entry name" value="F9L1.37"/>
    <property type="match status" value="1"/>
</dbReference>
<feature type="region of interest" description="Disordered" evidence="1">
    <location>
        <begin position="424"/>
        <end position="532"/>
    </location>
</feature>
<sequence>MKSTTEEQFVYMASGQNEEFSVKAGQNVGQAQKVDNNTNSSQTSGFLQQKGEKVKSMAQRASEAVKNKLGMNSDNDNDYKNKNPLDRNNPNNTTCPSMPEDHHYCRISSDTSTTTFTACINSTYNAFLTRFRFPQSMEFSETFQFVCQRSATGDGRICCGTVLGCPVQAESEPCVLSEGLAQAVPKVEGNALGWFHRAAITSLFRDEEEGGAGAEEAMETDEEGDESDDEDADGNEEFSVKAGQNVGQAQKVDNNTNSSQTSGFLQQKGEKVKSMAQRASEAVKNKLGMNSDNDNDYKNKNPLDRNNPNNTTCPSMPEDHHYCRISSDTSTTTFTACINSTYNAFLTRFRFPQSMEFSETFQFVCQRSATGDGRICCGTVLGCPVQAESEPCVLSEGLAQAVPKVEGNALGWFHRAAITSLFRDEEEGGAGAEEAMETDEEGDESDDEDADGNEEFSVKAGQNVGQAQKVDNNTNSSQTSGFLQQKGEKVKSMAQRASEAVKNKLGMNSDNDNDYKNKNPLDRNNPNNTTCPSMPEDHHYCRISSDTSTTTFTACINSTYNAFLTRFRFPQSMEFSETFQFVCQRSATGDGRICCGTVLGCPVQAESEPCVLSEGLAQAVPKVEGNALGWFHRAAITSLFR</sequence>
<feature type="compositionally biased region" description="Polar residues" evidence="1">
    <location>
        <begin position="463"/>
        <end position="483"/>
    </location>
</feature>
<dbReference type="Proteomes" id="UP000824890">
    <property type="component" value="Unassembled WGS sequence"/>
</dbReference>
<dbReference type="InterPro" id="IPR039624">
    <property type="entry name" value="LEA1/2/D7/KIN2"/>
</dbReference>
<feature type="region of interest" description="Disordered" evidence="1">
    <location>
        <begin position="206"/>
        <end position="314"/>
    </location>
</feature>
<feature type="compositionally biased region" description="Acidic residues" evidence="1">
    <location>
        <begin position="424"/>
        <end position="454"/>
    </location>
</feature>
<reference evidence="2 3" key="1">
    <citation type="submission" date="2021-05" db="EMBL/GenBank/DDBJ databases">
        <title>Genome Assembly of Synthetic Allotetraploid Brassica napus Reveals Homoeologous Exchanges between Subgenomes.</title>
        <authorList>
            <person name="Davis J.T."/>
        </authorList>
    </citation>
    <scope>NUCLEOTIDE SEQUENCE [LARGE SCALE GENOMIC DNA]</scope>
    <source>
        <strain evidence="3">cv. Da-Ae</strain>
        <tissue evidence="2">Seedling</tissue>
    </source>
</reference>
<evidence type="ECO:0000313" key="3">
    <source>
        <dbReference type="Proteomes" id="UP000824890"/>
    </source>
</evidence>